<evidence type="ECO:0000259" key="2">
    <source>
        <dbReference type="Pfam" id="PF00266"/>
    </source>
</evidence>
<accession>A0ABT2IYB4</accession>
<dbReference type="Pfam" id="PF00266">
    <property type="entry name" value="Aminotran_5"/>
    <property type="match status" value="1"/>
</dbReference>
<keyword evidence="3" id="KW-0032">Aminotransferase</keyword>
<evidence type="ECO:0000313" key="4">
    <source>
        <dbReference type="Proteomes" id="UP001525566"/>
    </source>
</evidence>
<comment type="caution">
    <text evidence="3">The sequence shown here is derived from an EMBL/GenBank/DDBJ whole genome shotgun (WGS) entry which is preliminary data.</text>
</comment>
<dbReference type="InterPro" id="IPR015421">
    <property type="entry name" value="PyrdxlP-dep_Trfase_major"/>
</dbReference>
<dbReference type="SUPFAM" id="SSF53383">
    <property type="entry name" value="PLP-dependent transferases"/>
    <property type="match status" value="1"/>
</dbReference>
<dbReference type="Gene3D" id="3.90.1150.10">
    <property type="entry name" value="Aspartate Aminotransferase, domain 1"/>
    <property type="match status" value="1"/>
</dbReference>
<evidence type="ECO:0000256" key="1">
    <source>
        <dbReference type="ARBA" id="ARBA00022898"/>
    </source>
</evidence>
<dbReference type="PANTHER" id="PTHR43586">
    <property type="entry name" value="CYSTEINE DESULFURASE"/>
    <property type="match status" value="1"/>
</dbReference>
<dbReference type="InterPro" id="IPR000192">
    <property type="entry name" value="Aminotrans_V_dom"/>
</dbReference>
<dbReference type="GO" id="GO:0008483">
    <property type="term" value="F:transaminase activity"/>
    <property type="evidence" value="ECO:0007669"/>
    <property type="project" value="UniProtKB-KW"/>
</dbReference>
<dbReference type="EMBL" id="JAOAMU010000005">
    <property type="protein sequence ID" value="MCT2563600.1"/>
    <property type="molecule type" value="Genomic_DNA"/>
</dbReference>
<dbReference type="RefSeq" id="WP_259840106.1">
    <property type="nucleotide sequence ID" value="NZ_JAOAMU010000005.1"/>
</dbReference>
<dbReference type="InterPro" id="IPR015422">
    <property type="entry name" value="PyrdxlP-dep_Trfase_small"/>
</dbReference>
<protein>
    <submittedName>
        <fullName evidence="3">Aminotransferase class V-fold PLP-dependent enzyme</fullName>
    </submittedName>
</protein>
<organism evidence="3 4">
    <name type="scientific">Chryseobacterium herbae</name>
    <dbReference type="NCBI Taxonomy" id="2976476"/>
    <lineage>
        <taxon>Bacteria</taxon>
        <taxon>Pseudomonadati</taxon>
        <taxon>Bacteroidota</taxon>
        <taxon>Flavobacteriia</taxon>
        <taxon>Flavobacteriales</taxon>
        <taxon>Weeksellaceae</taxon>
        <taxon>Chryseobacterium group</taxon>
        <taxon>Chryseobacterium</taxon>
    </lineage>
</organism>
<dbReference type="PANTHER" id="PTHR43586:SF8">
    <property type="entry name" value="CYSTEINE DESULFURASE 1, CHLOROPLASTIC"/>
    <property type="match status" value="1"/>
</dbReference>
<name>A0ABT2IYB4_9FLAO</name>
<feature type="domain" description="Aminotransferase class V" evidence="2">
    <location>
        <begin position="25"/>
        <end position="419"/>
    </location>
</feature>
<gene>
    <name evidence="3" type="ORF">N0B48_17045</name>
</gene>
<dbReference type="Gene3D" id="3.40.640.10">
    <property type="entry name" value="Type I PLP-dependent aspartate aminotransferase-like (Major domain)"/>
    <property type="match status" value="1"/>
</dbReference>
<keyword evidence="4" id="KW-1185">Reference proteome</keyword>
<proteinExistence type="predicted"/>
<sequence length="475" mass="53810">MNYKELFIGTDLYINTSDQKKTERIYLDSAASNLALRSSQEISQEYLNYYANAHTKVHAAAKFTTELIVWAENTIKNFLGADDTYSVVFLGNGVTFPLNRLALGLSKLRPEKDTVMISSMEHHSNDLPHRVNHEKVMYISGFDEKGDYIGFDLAEIEQQLESSNGKVNYVAITGASNVSGEISPYHEIAKLAHQYDAYIIVDGAQLVAHASVSLVNKEDPLSSVDFFVFSGHKIYTPGSPGVLIGKKEILAQMEPIFYGGGMVSSVTLKDFTVAEHLSDKEHAGTLNIPGIISLGCTINFMQHVEMEKVYAKEQHLINYLYAELSQIPEVILYPNANITNKVGVICLNLQNIPHELTSLILNDYFGIAVRNECFCSHPFVKDCLVEELWDIEDESAVNLYRGMVRVSLGLYTTEKDLEFFVQSIKKIIGNIDFYRMQYELIDKTNYKHKDFDNDLKDYFDIEKKIKNYYEKSYSS</sequence>
<dbReference type="Proteomes" id="UP001525566">
    <property type="component" value="Unassembled WGS sequence"/>
</dbReference>
<keyword evidence="1" id="KW-0663">Pyridoxal phosphate</keyword>
<dbReference type="InterPro" id="IPR015424">
    <property type="entry name" value="PyrdxlP-dep_Trfase"/>
</dbReference>
<reference evidence="3 4" key="1">
    <citation type="submission" date="2022-09" db="EMBL/GenBank/DDBJ databases">
        <title>Chryseobacterium oleae sp.nov., isolated from the inter-root soil of Pyrola calliantha H. Andr. in Tibet.</title>
        <authorList>
            <person name="Li Z."/>
        </authorList>
    </citation>
    <scope>NUCLEOTIDE SEQUENCE [LARGE SCALE GENOMIC DNA]</scope>
    <source>
        <strain evidence="4">pc1-10</strain>
    </source>
</reference>
<evidence type="ECO:0000313" key="3">
    <source>
        <dbReference type="EMBL" id="MCT2563600.1"/>
    </source>
</evidence>
<keyword evidence="3" id="KW-0808">Transferase</keyword>